<dbReference type="SMART" id="SM00360">
    <property type="entry name" value="RRM"/>
    <property type="match status" value="1"/>
</dbReference>
<evidence type="ECO:0000313" key="5">
    <source>
        <dbReference type="Proteomes" id="UP000186817"/>
    </source>
</evidence>
<feature type="region of interest" description="Disordered" evidence="2">
    <location>
        <begin position="244"/>
        <end position="271"/>
    </location>
</feature>
<reference evidence="4 5" key="1">
    <citation type="submission" date="2016-02" db="EMBL/GenBank/DDBJ databases">
        <title>Genome analysis of coral dinoflagellate symbionts highlights evolutionary adaptations to a symbiotic lifestyle.</title>
        <authorList>
            <person name="Aranda M."/>
            <person name="Li Y."/>
            <person name="Liew Y.J."/>
            <person name="Baumgarten S."/>
            <person name="Simakov O."/>
            <person name="Wilson M."/>
            <person name="Piel J."/>
            <person name="Ashoor H."/>
            <person name="Bougouffa S."/>
            <person name="Bajic V.B."/>
            <person name="Ryu T."/>
            <person name="Ravasi T."/>
            <person name="Bayer T."/>
            <person name="Micklem G."/>
            <person name="Kim H."/>
            <person name="Bhak J."/>
            <person name="Lajeunesse T.C."/>
            <person name="Voolstra C.R."/>
        </authorList>
    </citation>
    <scope>NUCLEOTIDE SEQUENCE [LARGE SCALE GENOMIC DNA]</scope>
    <source>
        <strain evidence="4 5">CCMP2467</strain>
    </source>
</reference>
<dbReference type="EMBL" id="LSRX01000009">
    <property type="protein sequence ID" value="OLQ14901.1"/>
    <property type="molecule type" value="Genomic_DNA"/>
</dbReference>
<feature type="region of interest" description="Disordered" evidence="2">
    <location>
        <begin position="47"/>
        <end position="87"/>
    </location>
</feature>
<evidence type="ECO:0000256" key="1">
    <source>
        <dbReference type="PROSITE-ProRule" id="PRU00176"/>
    </source>
</evidence>
<dbReference type="SUPFAM" id="SSF54928">
    <property type="entry name" value="RNA-binding domain, RBD"/>
    <property type="match status" value="1"/>
</dbReference>
<organism evidence="4 5">
    <name type="scientific">Symbiodinium microadriaticum</name>
    <name type="common">Dinoflagellate</name>
    <name type="synonym">Zooxanthella microadriatica</name>
    <dbReference type="NCBI Taxonomy" id="2951"/>
    <lineage>
        <taxon>Eukaryota</taxon>
        <taxon>Sar</taxon>
        <taxon>Alveolata</taxon>
        <taxon>Dinophyceae</taxon>
        <taxon>Suessiales</taxon>
        <taxon>Symbiodiniaceae</taxon>
        <taxon>Symbiodinium</taxon>
    </lineage>
</organism>
<feature type="domain" description="RRM" evidence="3">
    <location>
        <begin position="293"/>
        <end position="380"/>
    </location>
</feature>
<proteinExistence type="predicted"/>
<dbReference type="PROSITE" id="PS50102">
    <property type="entry name" value="RRM"/>
    <property type="match status" value="1"/>
</dbReference>
<evidence type="ECO:0000256" key="2">
    <source>
        <dbReference type="SAM" id="MobiDB-lite"/>
    </source>
</evidence>
<evidence type="ECO:0000259" key="3">
    <source>
        <dbReference type="PROSITE" id="PS50102"/>
    </source>
</evidence>
<keyword evidence="5" id="KW-1185">Reference proteome</keyword>
<name>A0A1Q9F5G1_SYMMI</name>
<dbReference type="InterPro" id="IPR012677">
    <property type="entry name" value="Nucleotide-bd_a/b_plait_sf"/>
</dbReference>
<feature type="compositionally biased region" description="Basic and acidic residues" evidence="2">
    <location>
        <begin position="47"/>
        <end position="62"/>
    </location>
</feature>
<feature type="compositionally biased region" description="Basic and acidic residues" evidence="2">
    <location>
        <begin position="253"/>
        <end position="271"/>
    </location>
</feature>
<keyword evidence="1" id="KW-0694">RNA-binding</keyword>
<dbReference type="InterPro" id="IPR000504">
    <property type="entry name" value="RRM_dom"/>
</dbReference>
<accession>A0A1Q9F5G1</accession>
<dbReference type="Proteomes" id="UP000186817">
    <property type="component" value="Unassembled WGS sequence"/>
</dbReference>
<dbReference type="OrthoDB" id="417481at2759"/>
<dbReference type="GO" id="GO:0003723">
    <property type="term" value="F:RNA binding"/>
    <property type="evidence" value="ECO:0007669"/>
    <property type="project" value="UniProtKB-UniRule"/>
</dbReference>
<evidence type="ECO:0000313" key="4">
    <source>
        <dbReference type="EMBL" id="OLQ14901.1"/>
    </source>
</evidence>
<dbReference type="Pfam" id="PF04059">
    <property type="entry name" value="RRM_2"/>
    <property type="match status" value="1"/>
</dbReference>
<dbReference type="AlphaFoldDB" id="A0A1Q9F5G1"/>
<comment type="caution">
    <text evidence="4">The sequence shown here is derived from an EMBL/GenBank/DDBJ whole genome shotgun (WGS) entry which is preliminary data.</text>
</comment>
<feature type="compositionally biased region" description="Low complexity" evidence="2">
    <location>
        <begin position="73"/>
        <end position="84"/>
    </location>
</feature>
<sequence length="418" mass="46637">MTPMLKVKNTFISVDALEGDVEGTTKAPRQLMSRSRSQVRDQIEKLNRILGSDKEAVREARSPVKTSPAGTATPPSSEESTTESVDYTGGMSELSELKQLQKKLEQAARPRERKASWACDTDACKKSMDRNASNASVSTMTSFEANRSRACSNGSITDCWTENNSDEPVEFDLTIEEEPAAFDAPDMHKKRRPNELYGVSRSNSGSSWDSGGEQKFVYGPTAWFRAEVAHASMDCDGSPFNTPMPSPSQWAQEKCHGYKDKPSRGLPRESRHNRVPKNVNLQAEFQSQSAEITTLMIRNIPNRYTQRELMQELEEMGFADKFDFLYSPLDKGTMSNVGYAFVNFKTAQWASQCMQAFQSYRFKRHRKTSGKVAAVSAAHLQGLEANLAHYEKTAVNSAKMKQRRPMVLAAISGLASDF</sequence>
<dbReference type="InterPro" id="IPR035979">
    <property type="entry name" value="RBD_domain_sf"/>
</dbReference>
<dbReference type="Gene3D" id="3.30.70.330">
    <property type="match status" value="1"/>
</dbReference>
<dbReference type="CDD" id="cd12277">
    <property type="entry name" value="RRM3_MEI2_EAR1_like"/>
    <property type="match status" value="1"/>
</dbReference>
<gene>
    <name evidence="4" type="primary">ML3</name>
    <name evidence="4" type="ORF">AK812_SmicGene877</name>
</gene>
<dbReference type="InterPro" id="IPR007201">
    <property type="entry name" value="Mei2-like_Rrm_C"/>
</dbReference>
<protein>
    <submittedName>
        <fullName evidence="4">Protein MEI2-like 3</fullName>
    </submittedName>
</protein>